<reference evidence="1 2" key="1">
    <citation type="journal article" date="2019" name="Sci. Rep.">
        <title>Orb-weaving spider Araneus ventricosus genome elucidates the spidroin gene catalogue.</title>
        <authorList>
            <person name="Kono N."/>
            <person name="Nakamura H."/>
            <person name="Ohtoshi R."/>
            <person name="Moran D.A.P."/>
            <person name="Shinohara A."/>
            <person name="Yoshida Y."/>
            <person name="Fujiwara M."/>
            <person name="Mori M."/>
            <person name="Tomita M."/>
            <person name="Arakawa K."/>
        </authorList>
    </citation>
    <scope>NUCLEOTIDE SEQUENCE [LARGE SCALE GENOMIC DNA]</scope>
</reference>
<name>A0A4Y2F5V6_ARAVE</name>
<protein>
    <submittedName>
        <fullName evidence="1">Uncharacterized protein</fullName>
    </submittedName>
</protein>
<dbReference type="AlphaFoldDB" id="A0A4Y2F5V6"/>
<accession>A0A4Y2F5V6</accession>
<evidence type="ECO:0000313" key="1">
    <source>
        <dbReference type="EMBL" id="GBM36197.1"/>
    </source>
</evidence>
<sequence>MTDTCWWMASFSVDNDGGLSRYTFDFKNPDSQQSQGVRSGDLGDHEFEKDRLITRSSPDVECSRRCTSRAVCSSAPYCITVTVCSVGIAILNDIL</sequence>
<gene>
    <name evidence="1" type="ORF">AVEN_97566_1</name>
</gene>
<keyword evidence="2" id="KW-1185">Reference proteome</keyword>
<dbReference type="OrthoDB" id="6467367at2759"/>
<comment type="caution">
    <text evidence="1">The sequence shown here is derived from an EMBL/GenBank/DDBJ whole genome shotgun (WGS) entry which is preliminary data.</text>
</comment>
<dbReference type="Proteomes" id="UP000499080">
    <property type="component" value="Unassembled WGS sequence"/>
</dbReference>
<dbReference type="EMBL" id="BGPR01000806">
    <property type="protein sequence ID" value="GBM36197.1"/>
    <property type="molecule type" value="Genomic_DNA"/>
</dbReference>
<evidence type="ECO:0000313" key="2">
    <source>
        <dbReference type="Proteomes" id="UP000499080"/>
    </source>
</evidence>
<organism evidence="1 2">
    <name type="scientific">Araneus ventricosus</name>
    <name type="common">Orbweaver spider</name>
    <name type="synonym">Epeira ventricosa</name>
    <dbReference type="NCBI Taxonomy" id="182803"/>
    <lineage>
        <taxon>Eukaryota</taxon>
        <taxon>Metazoa</taxon>
        <taxon>Ecdysozoa</taxon>
        <taxon>Arthropoda</taxon>
        <taxon>Chelicerata</taxon>
        <taxon>Arachnida</taxon>
        <taxon>Araneae</taxon>
        <taxon>Araneomorphae</taxon>
        <taxon>Entelegynae</taxon>
        <taxon>Araneoidea</taxon>
        <taxon>Araneidae</taxon>
        <taxon>Araneus</taxon>
    </lineage>
</organism>
<proteinExistence type="predicted"/>